<protein>
    <recommendedName>
        <fullName evidence="4">Aminotransferase class I and II</fullName>
    </recommendedName>
</protein>
<dbReference type="InterPro" id="IPR050087">
    <property type="entry name" value="AON_synthase_class-II"/>
</dbReference>
<evidence type="ECO:0000256" key="1">
    <source>
        <dbReference type="ARBA" id="ARBA00001933"/>
    </source>
</evidence>
<organism evidence="3">
    <name type="scientific">Candidatus Kentrum sp. LPFa</name>
    <dbReference type="NCBI Taxonomy" id="2126335"/>
    <lineage>
        <taxon>Bacteria</taxon>
        <taxon>Pseudomonadati</taxon>
        <taxon>Pseudomonadota</taxon>
        <taxon>Gammaproteobacteria</taxon>
        <taxon>Candidatus Kentrum</taxon>
    </lineage>
</organism>
<accession>A0A450WD47</accession>
<dbReference type="EMBL" id="CAADFK010000070">
    <property type="protein sequence ID" value="VFK14935.1"/>
    <property type="molecule type" value="Genomic_DNA"/>
</dbReference>
<dbReference type="PANTHER" id="PTHR13693:SF3">
    <property type="entry name" value="LD36009P"/>
    <property type="match status" value="1"/>
</dbReference>
<dbReference type="InterPro" id="IPR015424">
    <property type="entry name" value="PyrdxlP-dep_Trfase"/>
</dbReference>
<evidence type="ECO:0000256" key="2">
    <source>
        <dbReference type="ARBA" id="ARBA00022679"/>
    </source>
</evidence>
<sequence length="151" mass="16939">MRHSLARGFGWYRIEYLKYTTPGFLYSVGMTPANAAAAFAVLEIMQREPERLEKLRENAHLFVESAKARGLNTGLNHNTPIVPIILCPLLIVPIITGDSMRVFELAHRLFQNGINVHPVVAPAVPEGEARLRFFITVEHGRSRIQGRTGHV</sequence>
<reference evidence="3" key="1">
    <citation type="submission" date="2019-02" db="EMBL/GenBank/DDBJ databases">
        <authorList>
            <person name="Gruber-Vodicka R. H."/>
            <person name="Seah K. B. B."/>
        </authorList>
    </citation>
    <scope>NUCLEOTIDE SEQUENCE</scope>
    <source>
        <strain evidence="3">BECK_S313</strain>
    </source>
</reference>
<dbReference type="GO" id="GO:0016740">
    <property type="term" value="F:transferase activity"/>
    <property type="evidence" value="ECO:0007669"/>
    <property type="project" value="UniProtKB-KW"/>
</dbReference>
<name>A0A450WD47_9GAMM</name>
<dbReference type="AlphaFoldDB" id="A0A450WD47"/>
<gene>
    <name evidence="3" type="ORF">BECKLPF1236B_GA0070989_107010</name>
</gene>
<dbReference type="Gene3D" id="3.40.640.10">
    <property type="entry name" value="Type I PLP-dependent aspartate aminotransferase-like (Major domain)"/>
    <property type="match status" value="1"/>
</dbReference>
<comment type="cofactor">
    <cofactor evidence="1">
        <name>pyridoxal 5'-phosphate</name>
        <dbReference type="ChEBI" id="CHEBI:597326"/>
    </cofactor>
</comment>
<dbReference type="InterPro" id="IPR015421">
    <property type="entry name" value="PyrdxlP-dep_Trfase_major"/>
</dbReference>
<dbReference type="Gene3D" id="3.90.1150.10">
    <property type="entry name" value="Aspartate Aminotransferase, domain 1"/>
    <property type="match status" value="1"/>
</dbReference>
<evidence type="ECO:0000313" key="3">
    <source>
        <dbReference type="EMBL" id="VFK14935.1"/>
    </source>
</evidence>
<dbReference type="PANTHER" id="PTHR13693">
    <property type="entry name" value="CLASS II AMINOTRANSFERASE/8-AMINO-7-OXONONANOATE SYNTHASE"/>
    <property type="match status" value="1"/>
</dbReference>
<keyword evidence="2" id="KW-0808">Transferase</keyword>
<proteinExistence type="predicted"/>
<dbReference type="InterPro" id="IPR015422">
    <property type="entry name" value="PyrdxlP-dep_Trfase_small"/>
</dbReference>
<evidence type="ECO:0008006" key="4">
    <source>
        <dbReference type="Google" id="ProtNLM"/>
    </source>
</evidence>
<dbReference type="SUPFAM" id="SSF53383">
    <property type="entry name" value="PLP-dependent transferases"/>
    <property type="match status" value="1"/>
</dbReference>